<sequence>MGAAHPSHWAELFTCAVEIISKTEEAIGFKPQWSFGGGTALMLEIDHRESYDIDIFIDDPQLLPYLNPETQRYRIASKPSSYSTDGTRTLRLAYQDLGEIDFICCSHILAYPTSSREVNGHQVTMDRPDEIIAKKIYYRGSSLQPRDMFDLAAVADHFGTDYVVAAMKQCGQDRCSAALAVVEKVDPEFVRKIIGNLMLRDNRAHLVSTAQSVTARVLKEVLAG</sequence>
<reference evidence="1 2" key="1">
    <citation type="submission" date="2020-08" db="EMBL/GenBank/DDBJ databases">
        <title>Genomic Encyclopedia of Type Strains, Phase IV (KMG-IV): sequencing the most valuable type-strain genomes for metagenomic binning, comparative biology and taxonomic classification.</title>
        <authorList>
            <person name="Goeker M."/>
        </authorList>
    </citation>
    <scope>NUCLEOTIDE SEQUENCE [LARGE SCALE GENOMIC DNA]</scope>
    <source>
        <strain evidence="1 2">DSM 27163</strain>
    </source>
</reference>
<protein>
    <recommendedName>
        <fullName evidence="3">Nucleotidyl transferase AbiEii/AbiGii toxin family protein</fullName>
    </recommendedName>
</protein>
<accession>A0A7W9B715</accession>
<proteinExistence type="predicted"/>
<comment type="caution">
    <text evidence="1">The sequence shown here is derived from an EMBL/GenBank/DDBJ whole genome shotgun (WGS) entry which is preliminary data.</text>
</comment>
<gene>
    <name evidence="1" type="ORF">FHR21_002739</name>
</gene>
<dbReference type="AlphaFoldDB" id="A0A7W9B715"/>
<dbReference type="EMBL" id="JACIJH010000009">
    <property type="protein sequence ID" value="MBB5707373.1"/>
    <property type="molecule type" value="Genomic_DNA"/>
</dbReference>
<dbReference type="RefSeq" id="WP_184099168.1">
    <property type="nucleotide sequence ID" value="NZ_JACIJH010000009.1"/>
</dbReference>
<evidence type="ECO:0000313" key="1">
    <source>
        <dbReference type="EMBL" id="MBB5707373.1"/>
    </source>
</evidence>
<keyword evidence="2" id="KW-1185">Reference proteome</keyword>
<evidence type="ECO:0008006" key="3">
    <source>
        <dbReference type="Google" id="ProtNLM"/>
    </source>
</evidence>
<dbReference type="Proteomes" id="UP000537161">
    <property type="component" value="Unassembled WGS sequence"/>
</dbReference>
<name>A0A7W9B715_9SPHN</name>
<evidence type="ECO:0000313" key="2">
    <source>
        <dbReference type="Proteomes" id="UP000537161"/>
    </source>
</evidence>
<organism evidence="1 2">
    <name type="scientific">Sphingopyxis panaciterrulae</name>
    <dbReference type="NCBI Taxonomy" id="462372"/>
    <lineage>
        <taxon>Bacteria</taxon>
        <taxon>Pseudomonadati</taxon>
        <taxon>Pseudomonadota</taxon>
        <taxon>Alphaproteobacteria</taxon>
        <taxon>Sphingomonadales</taxon>
        <taxon>Sphingomonadaceae</taxon>
        <taxon>Sphingopyxis</taxon>
    </lineage>
</organism>
<dbReference type="InterPro" id="IPR014942">
    <property type="entry name" value="AbiEii"/>
</dbReference>
<dbReference type="Pfam" id="PF08843">
    <property type="entry name" value="AbiEii"/>
    <property type="match status" value="1"/>
</dbReference>